<feature type="compositionally biased region" description="Basic and acidic residues" evidence="2">
    <location>
        <begin position="600"/>
        <end position="642"/>
    </location>
</feature>
<protein>
    <submittedName>
        <fullName evidence="3">Uncharacterized protein</fullName>
    </submittedName>
</protein>
<name>A0A1D2MPA0_ORCCI</name>
<keyword evidence="1" id="KW-0175">Coiled coil</keyword>
<accession>A0A1D2MPA0</accession>
<feature type="compositionally biased region" description="Basic and acidic residues" evidence="2">
    <location>
        <begin position="286"/>
        <end position="296"/>
    </location>
</feature>
<keyword evidence="4" id="KW-1185">Reference proteome</keyword>
<evidence type="ECO:0000313" key="3">
    <source>
        <dbReference type="EMBL" id="ODM94691.1"/>
    </source>
</evidence>
<reference evidence="3 4" key="1">
    <citation type="journal article" date="2016" name="Genome Biol. Evol.">
        <title>Gene Family Evolution Reflects Adaptation to Soil Environmental Stressors in the Genome of the Collembolan Orchesella cincta.</title>
        <authorList>
            <person name="Faddeeva-Vakhrusheva A."/>
            <person name="Derks M.F."/>
            <person name="Anvar S.Y."/>
            <person name="Agamennone V."/>
            <person name="Suring W."/>
            <person name="Smit S."/>
            <person name="van Straalen N.M."/>
            <person name="Roelofs D."/>
        </authorList>
    </citation>
    <scope>NUCLEOTIDE SEQUENCE [LARGE SCALE GENOMIC DNA]</scope>
    <source>
        <tissue evidence="3">Mixed pool</tissue>
    </source>
</reference>
<dbReference type="Proteomes" id="UP000094527">
    <property type="component" value="Unassembled WGS sequence"/>
</dbReference>
<feature type="compositionally biased region" description="Low complexity" evidence="2">
    <location>
        <begin position="368"/>
        <end position="380"/>
    </location>
</feature>
<feature type="region of interest" description="Disordered" evidence="2">
    <location>
        <begin position="1"/>
        <end position="78"/>
    </location>
</feature>
<organism evidence="3 4">
    <name type="scientific">Orchesella cincta</name>
    <name type="common">Springtail</name>
    <name type="synonym">Podura cincta</name>
    <dbReference type="NCBI Taxonomy" id="48709"/>
    <lineage>
        <taxon>Eukaryota</taxon>
        <taxon>Metazoa</taxon>
        <taxon>Ecdysozoa</taxon>
        <taxon>Arthropoda</taxon>
        <taxon>Hexapoda</taxon>
        <taxon>Collembola</taxon>
        <taxon>Entomobryomorpha</taxon>
        <taxon>Entomobryoidea</taxon>
        <taxon>Orchesellidae</taxon>
        <taxon>Orchesellinae</taxon>
        <taxon>Orchesella</taxon>
    </lineage>
</organism>
<sequence>MKPTRNKGGSKNAVLAIGKPSKALSPPKLETEAEKEDENEPYTPWDEDEKSEVVPDSAVPSSSSTSTPLLPAPSQSGSAVIIETQKQLEELEAQIAKQKEDIVSILQGAAKNVVGIPGLDGDFPESLPEDNAAAESQNKQDVPVFLRPTPVLSSLDPRSTRSSIFKHQQLTVNTTKVPATTIPGLDLEIRESCGDDDVVVIEQEENSKSHHSLKPIPEVAVDAPKEVENSAEEAYSPSAMDFSDDDVVCEDDDLLSNTTQKVPDDKHVKDNKTGGRFMFGQSSDDSGVKEKIDAKNAESQSKEPLIVDLDERQTEEIKIILSKINTPVIPIAHHSSSEKHVGLLNKTLLDGTVDLVDDSEPPPPGENSAPSLPPLSVSPLTKSSKVFDDSPFEKSPLLTNNQSRVKININLSTKMLPLSTSKKEIDKNSASFAVDSSEPSLDCPVEPTMFKDIDERILAKEGLPPPIIPETIPLPPVDFKTVPPPVVINQPLTTLVPSVPLHIPPPPLQSSSGSVVINLNVPPPPFITIPPQLTGIRFPSTQAPSAQQVAAPTFLSRPPPSTPPRNQFSPIDTSSSSGRQSRTGPGPHSTLFKSMSSSPKEAEDRGMTEKDKDDRNYLARQDKGRGSYSQDRRRTHDRVERVKRNRSRSKSRDRSRSRSRSRSRDRKRRRRHSRSRSPVRRSSRRNRSRSRSRSPVL</sequence>
<dbReference type="EMBL" id="LJIJ01000767">
    <property type="protein sequence ID" value="ODM94691.1"/>
    <property type="molecule type" value="Genomic_DNA"/>
</dbReference>
<proteinExistence type="predicted"/>
<comment type="caution">
    <text evidence="3">The sequence shown here is derived from an EMBL/GenBank/DDBJ whole genome shotgun (WGS) entry which is preliminary data.</text>
</comment>
<evidence type="ECO:0000256" key="1">
    <source>
        <dbReference type="SAM" id="Coils"/>
    </source>
</evidence>
<feature type="compositionally biased region" description="Acidic residues" evidence="2">
    <location>
        <begin position="33"/>
        <end position="50"/>
    </location>
</feature>
<dbReference type="STRING" id="48709.A0A1D2MPA0"/>
<dbReference type="AlphaFoldDB" id="A0A1D2MPA0"/>
<feature type="compositionally biased region" description="Basic and acidic residues" evidence="2">
    <location>
        <begin position="262"/>
        <end position="273"/>
    </location>
</feature>
<evidence type="ECO:0000256" key="2">
    <source>
        <dbReference type="SAM" id="MobiDB-lite"/>
    </source>
</evidence>
<feature type="region of interest" description="Disordered" evidence="2">
    <location>
        <begin position="257"/>
        <end position="301"/>
    </location>
</feature>
<gene>
    <name evidence="3" type="ORF">Ocin01_11991</name>
</gene>
<feature type="compositionally biased region" description="Polar residues" evidence="2">
    <location>
        <begin position="539"/>
        <end position="550"/>
    </location>
</feature>
<feature type="coiled-coil region" evidence="1">
    <location>
        <begin position="81"/>
        <end position="108"/>
    </location>
</feature>
<feature type="region of interest" description="Disordered" evidence="2">
    <location>
        <begin position="537"/>
        <end position="697"/>
    </location>
</feature>
<feature type="region of interest" description="Disordered" evidence="2">
    <location>
        <begin position="121"/>
        <end position="143"/>
    </location>
</feature>
<feature type="region of interest" description="Disordered" evidence="2">
    <location>
        <begin position="354"/>
        <end position="380"/>
    </location>
</feature>
<evidence type="ECO:0000313" key="4">
    <source>
        <dbReference type="Proteomes" id="UP000094527"/>
    </source>
</evidence>
<feature type="compositionally biased region" description="Basic residues" evidence="2">
    <location>
        <begin position="657"/>
        <end position="697"/>
    </location>
</feature>
<feature type="compositionally biased region" description="Low complexity" evidence="2">
    <location>
        <begin position="573"/>
        <end position="587"/>
    </location>
</feature>
<feature type="compositionally biased region" description="Low complexity" evidence="2">
    <location>
        <begin position="54"/>
        <end position="74"/>
    </location>
</feature>
<feature type="region of interest" description="Disordered" evidence="2">
    <location>
        <begin position="204"/>
        <end position="243"/>
    </location>
</feature>